<protein>
    <recommendedName>
        <fullName evidence="5">EF-hand domain-containing protein</fullName>
    </recommendedName>
</protein>
<evidence type="ECO:0000256" key="1">
    <source>
        <dbReference type="ARBA" id="ARBA00005253"/>
    </source>
</evidence>
<keyword evidence="2" id="KW-0677">Repeat</keyword>
<evidence type="ECO:0000259" key="5">
    <source>
        <dbReference type="PROSITE" id="PS50222"/>
    </source>
</evidence>
<dbReference type="VEuPathDB" id="CryptoDB:Cvel_9862"/>
<dbReference type="SMART" id="SM00054">
    <property type="entry name" value="EFh"/>
    <property type="match status" value="2"/>
</dbReference>
<evidence type="ECO:0000256" key="3">
    <source>
        <dbReference type="ARBA" id="ARBA00022837"/>
    </source>
</evidence>
<dbReference type="SUPFAM" id="SSF47473">
    <property type="entry name" value="EF-hand"/>
    <property type="match status" value="1"/>
</dbReference>
<dbReference type="InterPro" id="IPR011992">
    <property type="entry name" value="EF-hand-dom_pair"/>
</dbReference>
<evidence type="ECO:0000313" key="6">
    <source>
        <dbReference type="EMBL" id="CEM50222.1"/>
    </source>
</evidence>
<dbReference type="CDD" id="cd00051">
    <property type="entry name" value="EFh"/>
    <property type="match status" value="1"/>
</dbReference>
<feature type="domain" description="EF-hand" evidence="5">
    <location>
        <begin position="96"/>
        <end position="119"/>
    </location>
</feature>
<dbReference type="InterPro" id="IPR018247">
    <property type="entry name" value="EF_Hand_1_Ca_BS"/>
</dbReference>
<dbReference type="PANTHER" id="PTHR23050">
    <property type="entry name" value="CALCIUM BINDING PROTEIN"/>
    <property type="match status" value="1"/>
</dbReference>
<dbReference type="GO" id="GO:0043226">
    <property type="term" value="C:organelle"/>
    <property type="evidence" value="ECO:0007669"/>
    <property type="project" value="UniProtKB-ARBA"/>
</dbReference>
<dbReference type="FunFam" id="1.10.238.10:FF:000178">
    <property type="entry name" value="Calmodulin-2 A"/>
    <property type="match status" value="1"/>
</dbReference>
<reference evidence="6" key="1">
    <citation type="submission" date="2014-11" db="EMBL/GenBank/DDBJ databases">
        <authorList>
            <person name="Otto D Thomas"/>
            <person name="Naeem Raeece"/>
        </authorList>
    </citation>
    <scope>NUCLEOTIDE SEQUENCE</scope>
</reference>
<dbReference type="PhylomeDB" id="A0A0G4I094"/>
<gene>
    <name evidence="6" type="ORF">Cvel_9862</name>
</gene>
<dbReference type="EMBL" id="CDMZ01004591">
    <property type="protein sequence ID" value="CEM50222.1"/>
    <property type="molecule type" value="Genomic_DNA"/>
</dbReference>
<dbReference type="InterPro" id="IPR050145">
    <property type="entry name" value="Centrin_CML-like"/>
</dbReference>
<feature type="domain" description="EF-hand" evidence="5">
    <location>
        <begin position="34"/>
        <end position="69"/>
    </location>
</feature>
<comment type="similarity">
    <text evidence="1">Belongs to the centrin family.</text>
</comment>
<dbReference type="PROSITE" id="PS50222">
    <property type="entry name" value="EF_HAND_2"/>
    <property type="match status" value="2"/>
</dbReference>
<organism evidence="6">
    <name type="scientific">Chromera velia CCMP2878</name>
    <dbReference type="NCBI Taxonomy" id="1169474"/>
    <lineage>
        <taxon>Eukaryota</taxon>
        <taxon>Sar</taxon>
        <taxon>Alveolata</taxon>
        <taxon>Colpodellida</taxon>
        <taxon>Chromeraceae</taxon>
        <taxon>Chromera</taxon>
    </lineage>
</organism>
<sequence>MSSPPRISRGLTGFAAPSTSLDRPVETLQDYNYQQDELIKKAFALFDEDDSGAITLEELKEALHKKFGGASLRDPQARRQMEEKIEDAVLRVQENVDEDGSGEITLEEFQSMMKKQLNKNDEEDEFARAWRTFNVHRSKDLQGKCDLSALKTACGTLGETIPDEMLLEMIKCAMDPDANPAGRKNNPYITYEEFKKMCKDELKMPDMKGQPGAVGPWAGKR</sequence>
<evidence type="ECO:0000256" key="2">
    <source>
        <dbReference type="ARBA" id="ARBA00022737"/>
    </source>
</evidence>
<dbReference type="AlphaFoldDB" id="A0A0G4I094"/>
<dbReference type="InterPro" id="IPR002048">
    <property type="entry name" value="EF_hand_dom"/>
</dbReference>
<keyword evidence="3" id="KW-0106">Calcium</keyword>
<name>A0A0G4I094_9ALVE</name>
<dbReference type="Gene3D" id="1.10.238.10">
    <property type="entry name" value="EF-hand"/>
    <property type="match status" value="2"/>
</dbReference>
<dbReference type="GO" id="GO:0005509">
    <property type="term" value="F:calcium ion binding"/>
    <property type="evidence" value="ECO:0007669"/>
    <property type="project" value="InterPro"/>
</dbReference>
<feature type="region of interest" description="Disordered" evidence="4">
    <location>
        <begin position="1"/>
        <end position="20"/>
    </location>
</feature>
<dbReference type="Pfam" id="PF13499">
    <property type="entry name" value="EF-hand_7"/>
    <property type="match status" value="1"/>
</dbReference>
<accession>A0A0G4I094</accession>
<evidence type="ECO:0000256" key="4">
    <source>
        <dbReference type="SAM" id="MobiDB-lite"/>
    </source>
</evidence>
<dbReference type="PROSITE" id="PS00018">
    <property type="entry name" value="EF_HAND_1"/>
    <property type="match status" value="2"/>
</dbReference>
<proteinExistence type="inferred from homology"/>